<protein>
    <submittedName>
        <fullName evidence="2">Signal peptide protein</fullName>
    </submittedName>
</protein>
<dbReference type="OrthoDB" id="5683663at2"/>
<dbReference type="AlphaFoldDB" id="A0A0C2BXX3"/>
<proteinExistence type="predicted"/>
<sequence>MKMLSRLWQHLSTTSAAGRRAFPPATLKAIDQTIADGETRHRAEVRVIVEPALSLQAVLQHMSSRERARELFAHYRIWDTEENCGVLVYVNLADHKVEIVADRGVGRAISAAEWQAVCRTMTHGFAHGVFHDSVVAALDQLNRLLQDRYPDDGSRTNELANKPVVL</sequence>
<accession>A0A0C2BXX3</accession>
<evidence type="ECO:0000313" key="3">
    <source>
        <dbReference type="Proteomes" id="UP000031572"/>
    </source>
</evidence>
<keyword evidence="3" id="KW-1185">Reference proteome</keyword>
<dbReference type="InterPro" id="IPR007621">
    <property type="entry name" value="TPM_dom"/>
</dbReference>
<feature type="domain" description="TPM" evidence="1">
    <location>
        <begin position="22"/>
        <end position="143"/>
    </location>
</feature>
<evidence type="ECO:0000259" key="1">
    <source>
        <dbReference type="Pfam" id="PF04536"/>
    </source>
</evidence>
<evidence type="ECO:0000313" key="2">
    <source>
        <dbReference type="EMBL" id="KIF82866.1"/>
    </source>
</evidence>
<dbReference type="Proteomes" id="UP000031572">
    <property type="component" value="Unassembled WGS sequence"/>
</dbReference>
<dbReference type="Pfam" id="PF04536">
    <property type="entry name" value="TPM_phosphatase"/>
    <property type="match status" value="1"/>
</dbReference>
<gene>
    <name evidence="2" type="ORF">TSA66_21815</name>
</gene>
<reference evidence="2 3" key="1">
    <citation type="submission" date="2014-12" db="EMBL/GenBank/DDBJ databases">
        <title>Denitrispirillum autotrophicum gen. nov., sp. nov., Denitrifying, Facultatively Autotrophic Bacteria Isolated from Rice Paddy Soil.</title>
        <authorList>
            <person name="Ishii S."/>
            <person name="Ashida N."/>
            <person name="Ohno H."/>
            <person name="Otsuka S."/>
            <person name="Yokota A."/>
            <person name="Senoo K."/>
        </authorList>
    </citation>
    <scope>NUCLEOTIDE SEQUENCE [LARGE SCALE GENOMIC DNA]</scope>
    <source>
        <strain evidence="2 3">TSA66</strain>
    </source>
</reference>
<organism evidence="2 3">
    <name type="scientific">Noviherbaspirillum autotrophicum</name>
    <dbReference type="NCBI Taxonomy" id="709839"/>
    <lineage>
        <taxon>Bacteria</taxon>
        <taxon>Pseudomonadati</taxon>
        <taxon>Pseudomonadota</taxon>
        <taxon>Betaproteobacteria</taxon>
        <taxon>Burkholderiales</taxon>
        <taxon>Oxalobacteraceae</taxon>
        <taxon>Noviherbaspirillum</taxon>
    </lineage>
</organism>
<dbReference type="EMBL" id="JWJG01000028">
    <property type="protein sequence ID" value="KIF82866.1"/>
    <property type="molecule type" value="Genomic_DNA"/>
</dbReference>
<dbReference type="PANTHER" id="PTHR30373">
    <property type="entry name" value="UPF0603 PROTEIN YGCG"/>
    <property type="match status" value="1"/>
</dbReference>
<name>A0A0C2BXX3_9BURK</name>
<dbReference type="RefSeq" id="WP_040041500.1">
    <property type="nucleotide sequence ID" value="NZ_JWJG01000028.1"/>
</dbReference>
<dbReference type="STRING" id="709839.TSA66_21815"/>
<comment type="caution">
    <text evidence="2">The sequence shown here is derived from an EMBL/GenBank/DDBJ whole genome shotgun (WGS) entry which is preliminary data.</text>
</comment>
<dbReference type="Gene3D" id="3.10.310.50">
    <property type="match status" value="1"/>
</dbReference>
<dbReference type="PANTHER" id="PTHR30373:SF8">
    <property type="entry name" value="BLL7265 PROTEIN"/>
    <property type="match status" value="1"/>
</dbReference>